<dbReference type="PRINTS" id="PR00633">
    <property type="entry name" value="RCCNDNSATION"/>
</dbReference>
<feature type="repeat" description="RCC1" evidence="2">
    <location>
        <begin position="5"/>
        <end position="58"/>
    </location>
</feature>
<dbReference type="Proteomes" id="UP000694941">
    <property type="component" value="Unplaced"/>
</dbReference>
<dbReference type="PANTHER" id="PTHR22872">
    <property type="entry name" value="BTK-BINDING PROTEIN-RELATED"/>
    <property type="match status" value="1"/>
</dbReference>
<dbReference type="Gene3D" id="2.130.10.30">
    <property type="entry name" value="Regulator of chromosome condensation 1/beta-lactamase-inhibitor protein II"/>
    <property type="match status" value="2"/>
</dbReference>
<evidence type="ECO:0000313" key="3">
    <source>
        <dbReference type="Proteomes" id="UP000694941"/>
    </source>
</evidence>
<accession>A0ABM1TKL2</accession>
<organism evidence="3 4">
    <name type="scientific">Limulus polyphemus</name>
    <name type="common">Atlantic horseshoe crab</name>
    <dbReference type="NCBI Taxonomy" id="6850"/>
    <lineage>
        <taxon>Eukaryota</taxon>
        <taxon>Metazoa</taxon>
        <taxon>Ecdysozoa</taxon>
        <taxon>Arthropoda</taxon>
        <taxon>Chelicerata</taxon>
        <taxon>Merostomata</taxon>
        <taxon>Xiphosura</taxon>
        <taxon>Limulidae</taxon>
        <taxon>Limulus</taxon>
    </lineage>
</organism>
<dbReference type="InterPro" id="IPR051625">
    <property type="entry name" value="Signaling_Regulatory_Domain"/>
</dbReference>
<sequence>MAQRIEVVSWGANSHGQLGQSHTEDVRSPQKITNLSIVMSAVTSVTGGGGHTLLLLDDGQAFSCGNNEKGQLGLGSEEQHITTFHPISELHGHVIKHVACGWDFSLAVTATGDVYSWGSNSYGQLGQPIHFKCSTRPQLIKRLSTECVLAVAAGLRHAGAVTVSLDVDGKICKLFCGSFSTLALSDRGKLYGWGSNTKGQLALDPSVVKETVKPQKLPLENISGLHSGWTHVVARTSGGKLLSWGRGDYGQLGRSCPEKGFCWEPQEVEELPSVIQVCGGSEHNMALTSGNMLWSWGWNEHNMCGFEEEVNIHRPTPISSLKNKEILLAGCGAGHSFAFVNMLKEDP</sequence>
<keyword evidence="1" id="KW-0677">Repeat</keyword>
<feature type="repeat" description="RCC1" evidence="2">
    <location>
        <begin position="291"/>
        <end position="342"/>
    </location>
</feature>
<dbReference type="PROSITE" id="PS50012">
    <property type="entry name" value="RCC1_3"/>
    <property type="match status" value="6"/>
</dbReference>
<feature type="repeat" description="RCC1" evidence="2">
    <location>
        <begin position="112"/>
        <end position="164"/>
    </location>
</feature>
<protein>
    <submittedName>
        <fullName evidence="4">Secretion-regulating guanine nucleotide exchange factor-like isoform X2</fullName>
    </submittedName>
</protein>
<dbReference type="Pfam" id="PF00415">
    <property type="entry name" value="RCC1"/>
    <property type="match status" value="3"/>
</dbReference>
<evidence type="ECO:0000256" key="1">
    <source>
        <dbReference type="ARBA" id="ARBA00022737"/>
    </source>
</evidence>
<dbReference type="SUPFAM" id="SSF50985">
    <property type="entry name" value="RCC1/BLIP-II"/>
    <property type="match status" value="1"/>
</dbReference>
<dbReference type="Pfam" id="PF13540">
    <property type="entry name" value="RCC1_2"/>
    <property type="match status" value="2"/>
</dbReference>
<reference evidence="4" key="1">
    <citation type="submission" date="2025-08" db="UniProtKB">
        <authorList>
            <consortium name="RefSeq"/>
        </authorList>
    </citation>
    <scope>IDENTIFICATION</scope>
    <source>
        <tissue evidence="4">Muscle</tissue>
    </source>
</reference>
<dbReference type="PROSITE" id="PS00626">
    <property type="entry name" value="RCC1_2"/>
    <property type="match status" value="1"/>
</dbReference>
<evidence type="ECO:0000313" key="4">
    <source>
        <dbReference type="RefSeq" id="XP_022256418.1"/>
    </source>
</evidence>
<feature type="repeat" description="RCC1" evidence="2">
    <location>
        <begin position="188"/>
        <end position="238"/>
    </location>
</feature>
<dbReference type="GeneID" id="106472103"/>
<proteinExistence type="predicted"/>
<gene>
    <name evidence="4" type="primary">LOC106472103</name>
</gene>
<name>A0ABM1TKL2_LIMPO</name>
<dbReference type="RefSeq" id="XP_022256418.1">
    <property type="nucleotide sequence ID" value="XM_022400710.1"/>
</dbReference>
<feature type="repeat" description="RCC1" evidence="2">
    <location>
        <begin position="59"/>
        <end position="111"/>
    </location>
</feature>
<evidence type="ECO:0000256" key="2">
    <source>
        <dbReference type="PROSITE-ProRule" id="PRU00235"/>
    </source>
</evidence>
<feature type="repeat" description="RCC1" evidence="2">
    <location>
        <begin position="239"/>
        <end position="290"/>
    </location>
</feature>
<keyword evidence="3" id="KW-1185">Reference proteome</keyword>
<dbReference type="InterPro" id="IPR009091">
    <property type="entry name" value="RCC1/BLIP-II"/>
</dbReference>
<dbReference type="InterPro" id="IPR000408">
    <property type="entry name" value="Reg_chr_condens"/>
</dbReference>